<name>A0A9Q6N6W7_9PSED</name>
<accession>A0A9Q6N6W7</accession>
<dbReference type="SUPFAM" id="SSF50447">
    <property type="entry name" value="Translation proteins"/>
    <property type="match status" value="1"/>
</dbReference>
<dbReference type="Gene3D" id="3.30.980.10">
    <property type="entry name" value="Threonyl-trna Synthetase, Chain A, domain 2"/>
    <property type="match status" value="1"/>
</dbReference>
<organism evidence="5 6">
    <name type="scientific">Pseudomonas protegens</name>
    <dbReference type="NCBI Taxonomy" id="380021"/>
    <lineage>
        <taxon>Bacteria</taxon>
        <taxon>Pseudomonadati</taxon>
        <taxon>Pseudomonadota</taxon>
        <taxon>Gammaproteobacteria</taxon>
        <taxon>Pseudomonadales</taxon>
        <taxon>Pseudomonadaceae</taxon>
        <taxon>Pseudomonas</taxon>
    </lineage>
</organism>
<gene>
    <name evidence="5" type="ORF">DMX08_20405</name>
</gene>
<proteinExistence type="predicted"/>
<dbReference type="InterPro" id="IPR009000">
    <property type="entry name" value="Transl_B-barrel_sf"/>
</dbReference>
<dbReference type="SUPFAM" id="SSF55186">
    <property type="entry name" value="ThrRS/AlaRS common domain"/>
    <property type="match status" value="1"/>
</dbReference>
<dbReference type="InterPro" id="IPR012947">
    <property type="entry name" value="tRNA_SAD"/>
</dbReference>
<evidence type="ECO:0000313" key="6">
    <source>
        <dbReference type="Proteomes" id="UP000248188"/>
    </source>
</evidence>
<dbReference type="EMBL" id="QJRN01000013">
    <property type="protein sequence ID" value="PYC33479.1"/>
    <property type="molecule type" value="Genomic_DNA"/>
</dbReference>
<evidence type="ECO:0000256" key="1">
    <source>
        <dbReference type="ARBA" id="ARBA00001947"/>
    </source>
</evidence>
<keyword evidence="3" id="KW-0862">Zinc</keyword>
<dbReference type="InterPro" id="IPR018163">
    <property type="entry name" value="Thr/Ala-tRNA-synth_IIc_edit"/>
</dbReference>
<evidence type="ECO:0000259" key="4">
    <source>
        <dbReference type="Pfam" id="PF07973"/>
    </source>
</evidence>
<dbReference type="Proteomes" id="UP000248188">
    <property type="component" value="Unassembled WGS sequence"/>
</dbReference>
<comment type="cofactor">
    <cofactor evidence="1">
        <name>Zn(2+)</name>
        <dbReference type="ChEBI" id="CHEBI:29105"/>
    </cofactor>
</comment>
<protein>
    <submittedName>
        <fullName evidence="5">Alanyl-tRNA editing protein</fullName>
    </submittedName>
</protein>
<dbReference type="GO" id="GO:0005524">
    <property type="term" value="F:ATP binding"/>
    <property type="evidence" value="ECO:0007669"/>
    <property type="project" value="InterPro"/>
</dbReference>
<dbReference type="InterPro" id="IPR051335">
    <property type="entry name" value="Alanyl-tRNA_Editing_Enzymes"/>
</dbReference>
<dbReference type="Gene3D" id="2.40.30.130">
    <property type="match status" value="1"/>
</dbReference>
<keyword evidence="2" id="KW-0479">Metal-binding</keyword>
<comment type="caution">
    <text evidence="5">The sequence shown here is derived from an EMBL/GenBank/DDBJ whole genome shotgun (WGS) entry which is preliminary data.</text>
</comment>
<feature type="domain" description="Threonyl/alanyl tRNA synthetase SAD" evidence="4">
    <location>
        <begin position="199"/>
        <end position="222"/>
    </location>
</feature>
<reference evidence="5 6" key="1">
    <citation type="submission" date="2018-06" db="EMBL/GenBank/DDBJ databases">
        <title>Pseudomonas diversity within urban Lake Michigan freshwaters.</title>
        <authorList>
            <person name="Batrich M."/>
            <person name="Hatzopoulos T."/>
            <person name="Putonti C."/>
        </authorList>
    </citation>
    <scope>NUCLEOTIDE SEQUENCE [LARGE SCALE GENOMIC DNA]</scope>
    <source>
        <strain evidence="5 6">MB-090624</strain>
    </source>
</reference>
<dbReference type="Pfam" id="PF07973">
    <property type="entry name" value="tRNA_SAD"/>
    <property type="match status" value="1"/>
</dbReference>
<evidence type="ECO:0000256" key="3">
    <source>
        <dbReference type="ARBA" id="ARBA00022833"/>
    </source>
</evidence>
<dbReference type="PANTHER" id="PTHR43462">
    <property type="entry name" value="ALANYL-TRNA EDITING PROTEIN"/>
    <property type="match status" value="1"/>
</dbReference>
<dbReference type="GO" id="GO:0046872">
    <property type="term" value="F:metal ion binding"/>
    <property type="evidence" value="ECO:0007669"/>
    <property type="project" value="UniProtKB-KW"/>
</dbReference>
<sequence>MNPTLPLFHQQPYLQTVQCQIHRLERDDSGAPFALLSETVFYPQGGGQLGDRGLLTLSEPGAGDVPQVIEITTTKRKDDEIRHYLKLDDVGFGQLQSLVPGQGVTATLDWSLRYQQMRIHSAMHLMHCLLEQTLGRSIPHPVRSPLNDQGGENHYEFMGEFDEQSLERATQELNRFCAAGHAVRTQADTGKGPGYRWWQCGEWSIPCGGVHVGNTREIGAVTASMKIRKSTTRVAVSFAVEAE</sequence>
<dbReference type="GO" id="GO:0002161">
    <property type="term" value="F:aminoacyl-tRNA deacylase activity"/>
    <property type="evidence" value="ECO:0007669"/>
    <property type="project" value="UniProtKB-ARBA"/>
</dbReference>
<dbReference type="GO" id="GO:0043039">
    <property type="term" value="P:tRNA aminoacylation"/>
    <property type="evidence" value="ECO:0007669"/>
    <property type="project" value="InterPro"/>
</dbReference>
<dbReference type="RefSeq" id="WP_110652817.1">
    <property type="nucleotide sequence ID" value="NZ_QJRN01000013.1"/>
</dbReference>
<evidence type="ECO:0000313" key="5">
    <source>
        <dbReference type="EMBL" id="PYC33479.1"/>
    </source>
</evidence>
<dbReference type="PANTHER" id="PTHR43462:SF1">
    <property type="entry name" value="ALANYL-TRNA EDITING PROTEIN AARSD1"/>
    <property type="match status" value="1"/>
</dbReference>
<evidence type="ECO:0000256" key="2">
    <source>
        <dbReference type="ARBA" id="ARBA00022723"/>
    </source>
</evidence>
<dbReference type="GO" id="GO:0004812">
    <property type="term" value="F:aminoacyl-tRNA ligase activity"/>
    <property type="evidence" value="ECO:0007669"/>
    <property type="project" value="InterPro"/>
</dbReference>
<dbReference type="AlphaFoldDB" id="A0A9Q6N6W7"/>